<dbReference type="PANTHER" id="PTHR40394:SF2">
    <property type="entry name" value="QUINOL:CYTOCHROME C OXIDOREDUCTASE MEMBRANE PROTEIN"/>
    <property type="match status" value="1"/>
</dbReference>
<dbReference type="InterPro" id="IPR019020">
    <property type="entry name" value="Cyt-c552/DMSO_Rdtase_haem-bd"/>
</dbReference>
<dbReference type="Gene3D" id="1.10.760.10">
    <property type="entry name" value="Cytochrome c-like domain"/>
    <property type="match status" value="2"/>
</dbReference>
<dbReference type="GO" id="GO:0009055">
    <property type="term" value="F:electron transfer activity"/>
    <property type="evidence" value="ECO:0007669"/>
    <property type="project" value="InterPro"/>
</dbReference>
<accession>A0A382CHM2</accession>
<evidence type="ECO:0000313" key="7">
    <source>
        <dbReference type="EMBL" id="SVB25141.1"/>
    </source>
</evidence>
<dbReference type="Gene3D" id="2.60.40.1190">
    <property type="match status" value="1"/>
</dbReference>
<proteinExistence type="predicted"/>
<dbReference type="Pfam" id="PF00034">
    <property type="entry name" value="Cytochrom_C"/>
    <property type="match status" value="1"/>
</dbReference>
<evidence type="ECO:0000256" key="3">
    <source>
        <dbReference type="ARBA" id="ARBA00022723"/>
    </source>
</evidence>
<keyword evidence="5" id="KW-0408">Iron</keyword>
<sequence>MGILSSAPTEGTSQWYELRVPESPTLDDTDVEAGRVVYQERCWFCHGENGDGDGPVAPYLFPRPRDFTMGSYKLRTTQSGELPLDEDLFRTITLGIDGTAMPGWESHLTQQDRWRVIAYIKSFAADLFEDEFFDPYKAIVEIGDPPSGAEEDLVLAGQTVYDENQCWECHGALGRGDGERASELTDDWEFPVVPADLHIGWKLKGGQSASELYLRFSTGLDGTPMPSYEATLSEEERWQLAYYIASLTVDVADNRSDTGVIIPARQIDGPLPIEPNGAEWERAREVSVPLTGQATFAPRWQIPAVTDLVVRVLFNENEIALRLAWNDRFADTTSQDSLLALAEGWSADDTYPVLFPEGQRVRGYFNDAAEVMIPVRYDRTPVLPHFVYGNTGQPVDLWRWQADRQSTGKSSAAVMELRADGATQPPKPHDMDSQNATGGGVWADGRWTVVIRRSLQTEAGSEEVQLLAGDLVPLAFHVWEGNNGETGLRMALSSWVFVDLHEPAPLTS</sequence>
<evidence type="ECO:0000256" key="5">
    <source>
        <dbReference type="ARBA" id="ARBA00023004"/>
    </source>
</evidence>
<reference evidence="7" key="1">
    <citation type="submission" date="2018-05" db="EMBL/GenBank/DDBJ databases">
        <authorList>
            <person name="Lanie J.A."/>
            <person name="Ng W.-L."/>
            <person name="Kazmierczak K.M."/>
            <person name="Andrzejewski T.M."/>
            <person name="Davidsen T.M."/>
            <person name="Wayne K.J."/>
            <person name="Tettelin H."/>
            <person name="Glass J.I."/>
            <person name="Rusch D."/>
            <person name="Podicherti R."/>
            <person name="Tsui H.-C.T."/>
            <person name="Winkler M.E."/>
        </authorList>
    </citation>
    <scope>NUCLEOTIDE SEQUENCE</scope>
</reference>
<evidence type="ECO:0000256" key="1">
    <source>
        <dbReference type="ARBA" id="ARBA00022448"/>
    </source>
</evidence>
<feature type="non-terminal residue" evidence="7">
    <location>
        <position position="508"/>
    </location>
</feature>
<dbReference type="GO" id="GO:0046872">
    <property type="term" value="F:metal ion binding"/>
    <property type="evidence" value="ECO:0007669"/>
    <property type="project" value="UniProtKB-KW"/>
</dbReference>
<dbReference type="PROSITE" id="PS51007">
    <property type="entry name" value="CYTC"/>
    <property type="match status" value="2"/>
</dbReference>
<dbReference type="InterPro" id="IPR009056">
    <property type="entry name" value="Cyt_c-like_dom"/>
</dbReference>
<evidence type="ECO:0000259" key="6">
    <source>
        <dbReference type="PROSITE" id="PS51007"/>
    </source>
</evidence>
<keyword evidence="2" id="KW-0349">Heme</keyword>
<name>A0A382CHM2_9ZZZZ</name>
<evidence type="ECO:0000256" key="4">
    <source>
        <dbReference type="ARBA" id="ARBA00022982"/>
    </source>
</evidence>
<dbReference type="GO" id="GO:0020037">
    <property type="term" value="F:heme binding"/>
    <property type="evidence" value="ECO:0007669"/>
    <property type="project" value="InterPro"/>
</dbReference>
<dbReference type="SUPFAM" id="SSF46626">
    <property type="entry name" value="Cytochrome c"/>
    <property type="match status" value="2"/>
</dbReference>
<organism evidence="7">
    <name type="scientific">marine metagenome</name>
    <dbReference type="NCBI Taxonomy" id="408172"/>
    <lineage>
        <taxon>unclassified sequences</taxon>
        <taxon>metagenomes</taxon>
        <taxon>ecological metagenomes</taxon>
    </lineage>
</organism>
<dbReference type="Pfam" id="PF09459">
    <property type="entry name" value="EB_dh"/>
    <property type="match status" value="1"/>
</dbReference>
<feature type="domain" description="Cytochrome c" evidence="6">
    <location>
        <begin position="152"/>
        <end position="248"/>
    </location>
</feature>
<protein>
    <recommendedName>
        <fullName evidence="6">Cytochrome c domain-containing protein</fullName>
    </recommendedName>
</protein>
<dbReference type="AlphaFoldDB" id="A0A382CHM2"/>
<feature type="domain" description="Cytochrome c" evidence="6">
    <location>
        <begin position="29"/>
        <end position="124"/>
    </location>
</feature>
<dbReference type="InterPro" id="IPR036909">
    <property type="entry name" value="Cyt_c-like_dom_sf"/>
</dbReference>
<dbReference type="EMBL" id="UINC01034384">
    <property type="protein sequence ID" value="SVB25141.1"/>
    <property type="molecule type" value="Genomic_DNA"/>
</dbReference>
<evidence type="ECO:0000256" key="2">
    <source>
        <dbReference type="ARBA" id="ARBA00022617"/>
    </source>
</evidence>
<gene>
    <name evidence="7" type="ORF">METZ01_LOCUS177995</name>
</gene>
<dbReference type="PANTHER" id="PTHR40394">
    <property type="entry name" value="LIPOPROTEIN-RELATED"/>
    <property type="match status" value="1"/>
</dbReference>
<dbReference type="Pfam" id="PF13442">
    <property type="entry name" value="Cytochrome_CBB3"/>
    <property type="match status" value="1"/>
</dbReference>
<keyword evidence="3" id="KW-0479">Metal-binding</keyword>
<keyword evidence="1" id="KW-0813">Transport</keyword>
<keyword evidence="4" id="KW-0249">Electron transport</keyword>